<evidence type="ECO:0000256" key="1">
    <source>
        <dbReference type="SAM" id="SignalP"/>
    </source>
</evidence>
<accession>A0A6C0G7A6</accession>
<dbReference type="Pfam" id="PF00395">
    <property type="entry name" value="SLH"/>
    <property type="match status" value="2"/>
</dbReference>
<evidence type="ECO:0000313" key="3">
    <source>
        <dbReference type="EMBL" id="QHT63465.1"/>
    </source>
</evidence>
<gene>
    <name evidence="3" type="ORF">GXP70_28275</name>
</gene>
<protein>
    <submittedName>
        <fullName evidence="3">S-layer homology domain-containing protein</fullName>
    </submittedName>
</protein>
<feature type="domain" description="SLH" evidence="2">
    <location>
        <begin position="1261"/>
        <end position="1324"/>
    </location>
</feature>
<dbReference type="EMBL" id="CP048209">
    <property type="protein sequence ID" value="QHT63465.1"/>
    <property type="molecule type" value="Genomic_DNA"/>
</dbReference>
<reference evidence="3 4" key="1">
    <citation type="submission" date="2020-01" db="EMBL/GenBank/DDBJ databases">
        <title>Paenibacillus sp. nov., isolated from tomato rhizosphere.</title>
        <authorList>
            <person name="Weon H.-Y."/>
            <person name="Lee S.A."/>
        </authorList>
    </citation>
    <scope>NUCLEOTIDE SEQUENCE [LARGE SCALE GENOMIC DNA]</scope>
    <source>
        <strain evidence="3 4">12200R-189</strain>
    </source>
</reference>
<sequence length="1401" mass="153836">MIKKLGTLFILLALVIQLVPAGKAEIVRAASGTTGNFTFPNEYDTSDKARVTTDEKVTLKGTISNVDPKSISYSVYQIVDPANENNVANKRENLTSNISVSGFSLQVFNIQLFPGLNKITFKGTMGGGEVTNSIYIDYHNGPMLYNLTASLDGNNFPIVEGDTTVVQSQTSRGRTKADISITGNAPNAQQVSIIVNGASKTYAVNSTNDNSFAAAPITLQQGKNLVTIRIKNGTQTIETTRNIAFYNGNVTFYDVNINEVDTNDNILQSAALEYSPSFSYDTAANKLLITGSVIVPNSQYADVANGPLKPHPDPLDPLSDIHLAAWVKEASSASYPANGLLTPTNISIVGNPTVKDSFFIYSFEIDPTAGGSFHLDPEKLYNFKLQARNEENKRLNLLTEVDQYTEGLYLTLHDTTQPFVSQINYLQGFQPNNYANLEGKPLDGLSIYGLPVGIELLIGNPYNGATASIGVEINTKPLNEGTDYVIAGDDPNYSKNINGILTPFRRVVLQFDRLPFEGTQTIKVTVGSNTGSAKFTMIYGPYVNYRTITDGMTVYDDSTSSTNAGDIVTTKLGNFEGELQNINNTADILYDSGTAARTVYFYVNNVPFPLTEYGDGNKAHFILDTTVPSTSPVVGRTIIDDIYDAMFNGENIIRFVFQSANNSYEKIVKINKVPTNLPVIPAPDFVTEGVYPFTFDAMVTSPKPILNDPNFTKNGGLYTTKEPFMNVYGTFDFIDLGTVPSNIDLSSTDPSTAAAVAAARNQVIATIESKLTTLGTHASDYMLVITGASLAEPITWDLSQPFQLVQGDKVVGAYNPDNVSISGNLDVRYDLNTQSFQFLLKNQELNADGSSSVYLFNVYNSGATGPKATYRLEVDPTVLPYKVLRPYLPAEGIVNKNFIDVIIDAKGADKVTINKQAAERFKYDADNNPDNGVEYPNAFKATLSGLKPGVNKISFTIENASDKVSDSFEIKYAPTNIPGEQYLDVMKNSNKVFEGALTLSFPKGTTLVRRDFNDPNNLKGQVFTGNKLLFAIANPEDGVVDRREYDSPPKNFDLIMQNFGTRFKVSFPTRFSKSSPVYWIDGGLADDLSTPNYDPVTMGVDPYQYPGNDFGPGASEIPTYDQRPPERELVVSKRGTLTLSFDPSIRNATGTIVTVFRYDVDNKFWVNMGGVVDTKKNTITVPFDQFGYYVVGKMTYSFSDVTGHPYARNYMEAAYSKGLMNAANFDDFGGDMYTSRGEFTRMIVKALDIPLNYELSKPHFDDVPAIVNPDALWDYSYIETAAREGIIRGTQPRTFEPTKDLSRGDAAVFIARALNLKLETDPDKINAQLQKTFKDYADIDYYARASVLAIAKKGYIQGSPVDAKDPKKGYTYEPNSRLLRSDAAIIIGKMLADLKRLPKLN</sequence>
<dbReference type="KEGG" id="plyc:GXP70_28275"/>
<dbReference type="Proteomes" id="UP000476064">
    <property type="component" value="Chromosome"/>
</dbReference>
<dbReference type="RefSeq" id="WP_162360018.1">
    <property type="nucleotide sequence ID" value="NZ_CP048209.1"/>
</dbReference>
<evidence type="ECO:0000259" key="2">
    <source>
        <dbReference type="PROSITE" id="PS51272"/>
    </source>
</evidence>
<feature type="signal peptide" evidence="1">
    <location>
        <begin position="1"/>
        <end position="24"/>
    </location>
</feature>
<keyword evidence="4" id="KW-1185">Reference proteome</keyword>
<feature type="domain" description="SLH" evidence="2">
    <location>
        <begin position="1194"/>
        <end position="1257"/>
    </location>
</feature>
<evidence type="ECO:0000313" key="4">
    <source>
        <dbReference type="Proteomes" id="UP000476064"/>
    </source>
</evidence>
<name>A0A6C0G7A6_9BACL</name>
<proteinExistence type="predicted"/>
<feature type="chain" id="PRO_5038712501" evidence="1">
    <location>
        <begin position="25"/>
        <end position="1401"/>
    </location>
</feature>
<dbReference type="InterPro" id="IPR001119">
    <property type="entry name" value="SLH_dom"/>
</dbReference>
<organism evidence="3 4">
    <name type="scientific">Paenibacillus lycopersici</name>
    <dbReference type="NCBI Taxonomy" id="2704462"/>
    <lineage>
        <taxon>Bacteria</taxon>
        <taxon>Bacillati</taxon>
        <taxon>Bacillota</taxon>
        <taxon>Bacilli</taxon>
        <taxon>Bacillales</taxon>
        <taxon>Paenibacillaceae</taxon>
        <taxon>Paenibacillus</taxon>
    </lineage>
</organism>
<keyword evidence="1" id="KW-0732">Signal</keyword>
<feature type="domain" description="SLH" evidence="2">
    <location>
        <begin position="1330"/>
        <end position="1401"/>
    </location>
</feature>
<dbReference type="PROSITE" id="PS51272">
    <property type="entry name" value="SLH"/>
    <property type="match status" value="3"/>
</dbReference>